<reference evidence="1 2" key="1">
    <citation type="submission" date="2020-08" db="EMBL/GenBank/DDBJ databases">
        <title>Description of Xenorhabdus lircayensis sp. nov., the symbiotic bacterium associated with the entomopathogenic nematode Steirnernema unicornum.</title>
        <authorList>
            <person name="Castaneda-Alvarez C."/>
            <person name="Prodan S."/>
            <person name="Zamorano A."/>
            <person name="San-Blas E."/>
            <person name="Aballay E."/>
        </authorList>
    </citation>
    <scope>NUCLEOTIDE SEQUENCE [LARGE SCALE GENOMIC DNA]</scope>
    <source>
        <strain evidence="1 2">VLS</strain>
    </source>
</reference>
<sequence length="48" mass="5218">MEIITHLINGEMTIAGGKTAAVFNPSTGDMIHQTPFNFPAMVTRISKQ</sequence>
<keyword evidence="2" id="KW-1185">Reference proteome</keyword>
<name>A0ABS0U0F8_9GAMM</name>
<comment type="caution">
    <text evidence="1">The sequence shown here is derived from an EMBL/GenBank/DDBJ whole genome shotgun (WGS) entry which is preliminary data.</text>
</comment>
<dbReference type="Proteomes" id="UP000696184">
    <property type="component" value="Unassembled WGS sequence"/>
</dbReference>
<accession>A0ABS0U0F8</accession>
<evidence type="ECO:0000313" key="2">
    <source>
        <dbReference type="Proteomes" id="UP000696184"/>
    </source>
</evidence>
<organism evidence="1 2">
    <name type="scientific">Xenorhabdus lircayensis</name>
    <dbReference type="NCBI Taxonomy" id="2763499"/>
    <lineage>
        <taxon>Bacteria</taxon>
        <taxon>Pseudomonadati</taxon>
        <taxon>Pseudomonadota</taxon>
        <taxon>Gammaproteobacteria</taxon>
        <taxon>Enterobacterales</taxon>
        <taxon>Morganellaceae</taxon>
        <taxon>Xenorhabdus</taxon>
    </lineage>
</organism>
<proteinExistence type="predicted"/>
<protein>
    <recommendedName>
        <fullName evidence="3">Aldehyde dehydrogenase</fullName>
    </recommendedName>
</protein>
<dbReference type="RefSeq" id="WP_198688184.1">
    <property type="nucleotide sequence ID" value="NZ_CAWPUD010000060.1"/>
</dbReference>
<dbReference type="EMBL" id="JACOII010000006">
    <property type="protein sequence ID" value="MBI6547361.1"/>
    <property type="molecule type" value="Genomic_DNA"/>
</dbReference>
<evidence type="ECO:0000313" key="1">
    <source>
        <dbReference type="EMBL" id="MBI6547361.1"/>
    </source>
</evidence>
<evidence type="ECO:0008006" key="3">
    <source>
        <dbReference type="Google" id="ProtNLM"/>
    </source>
</evidence>
<gene>
    <name evidence="1" type="ORF">H8A87_00955</name>
</gene>